<dbReference type="InterPro" id="IPR038795">
    <property type="entry name" value="MED8_plant"/>
</dbReference>
<evidence type="ECO:0000313" key="2">
    <source>
        <dbReference type="EMBL" id="GAU17307.1"/>
    </source>
</evidence>
<dbReference type="EMBL" id="DF973169">
    <property type="protein sequence ID" value="GAU17307.1"/>
    <property type="molecule type" value="Genomic_DNA"/>
</dbReference>
<dbReference type="PANTHER" id="PTHR35552:SF1">
    <property type="entry name" value="MEDIATOR OF RNA POLYMERASE II TRANSCRIPTION SUBUNIT 8"/>
    <property type="match status" value="1"/>
</dbReference>
<dbReference type="PANTHER" id="PTHR35552">
    <property type="entry name" value="MEDIATOR OF RNA POLYMERASE II TRANSCRIPTION SUBUNIT 8"/>
    <property type="match status" value="1"/>
</dbReference>
<keyword evidence="3" id="KW-1185">Reference proteome</keyword>
<name>A0A2Z6LN33_TRISU</name>
<reference evidence="3" key="1">
    <citation type="journal article" date="2017" name="Front. Plant Sci.">
        <title>Climate Clever Clovers: New Paradigm to Reduce the Environmental Footprint of Ruminants by Breeding Low Methanogenic Forages Utilizing Haplotype Variation.</title>
        <authorList>
            <person name="Kaur P."/>
            <person name="Appels R."/>
            <person name="Bayer P.E."/>
            <person name="Keeble-Gagnere G."/>
            <person name="Wang J."/>
            <person name="Hirakawa H."/>
            <person name="Shirasawa K."/>
            <person name="Vercoe P."/>
            <person name="Stefanova K."/>
            <person name="Durmic Z."/>
            <person name="Nichols P."/>
            <person name="Revell C."/>
            <person name="Isobe S.N."/>
            <person name="Edwards D."/>
            <person name="Erskine W."/>
        </authorList>
    </citation>
    <scope>NUCLEOTIDE SEQUENCE [LARGE SCALE GENOMIC DNA]</scope>
    <source>
        <strain evidence="3">cv. Daliak</strain>
    </source>
</reference>
<sequence length="377" mass="41826">MEGELVQQQQQPQERLNQAVQQQLNLEQVKTRAISLFKAISRILEDFDAYARTNTTPKWQDILGQYSMVNLELFNIVDDIKKVSKAFIVYPKNINADNATILPVMLSTKLLPEMETEDTSKRDQLLQGMQNLPIATQIDKLKARLDMIAAACEGAEKVLADTRKAYCFGTRQGPAIVPTFDKGQAAKIQEQENILRAAVNVGEELRIPGDQRRTTASLPMHLADAYPVNEGAQSFPDVSGNNVYMKNTPLSSNNMGGQNSLLQLHGQHQMQFSPQLGHQQFQGRQLSSAHMQHGIGQSQLNQGNQMTRLSQFPGHANSALFSAAQTTPNTQMIPNISAGITSQSLLPRMQYGLSGNNPQRSHPSQMLSDQSMNFIPQ</sequence>
<gene>
    <name evidence="2" type="ORF">TSUD_110240</name>
</gene>
<dbReference type="GO" id="GO:0016592">
    <property type="term" value="C:mediator complex"/>
    <property type="evidence" value="ECO:0007669"/>
    <property type="project" value="InterPro"/>
</dbReference>
<dbReference type="AlphaFoldDB" id="A0A2Z6LN33"/>
<evidence type="ECO:0008006" key="4">
    <source>
        <dbReference type="Google" id="ProtNLM"/>
    </source>
</evidence>
<dbReference type="OrthoDB" id="542418at2759"/>
<accession>A0A2Z6LN33</accession>
<protein>
    <recommendedName>
        <fullName evidence="4">Mediator of RNA polymerase II transcription subunit 8</fullName>
    </recommendedName>
</protein>
<feature type="compositionally biased region" description="Polar residues" evidence="1">
    <location>
        <begin position="353"/>
        <end position="377"/>
    </location>
</feature>
<evidence type="ECO:0000256" key="1">
    <source>
        <dbReference type="SAM" id="MobiDB-lite"/>
    </source>
</evidence>
<dbReference type="Proteomes" id="UP000242715">
    <property type="component" value="Unassembled WGS sequence"/>
</dbReference>
<feature type="region of interest" description="Disordered" evidence="1">
    <location>
        <begin position="349"/>
        <end position="377"/>
    </location>
</feature>
<proteinExistence type="predicted"/>
<organism evidence="2 3">
    <name type="scientific">Trifolium subterraneum</name>
    <name type="common">Subterranean clover</name>
    <dbReference type="NCBI Taxonomy" id="3900"/>
    <lineage>
        <taxon>Eukaryota</taxon>
        <taxon>Viridiplantae</taxon>
        <taxon>Streptophyta</taxon>
        <taxon>Embryophyta</taxon>
        <taxon>Tracheophyta</taxon>
        <taxon>Spermatophyta</taxon>
        <taxon>Magnoliopsida</taxon>
        <taxon>eudicotyledons</taxon>
        <taxon>Gunneridae</taxon>
        <taxon>Pentapetalae</taxon>
        <taxon>rosids</taxon>
        <taxon>fabids</taxon>
        <taxon>Fabales</taxon>
        <taxon>Fabaceae</taxon>
        <taxon>Papilionoideae</taxon>
        <taxon>50 kb inversion clade</taxon>
        <taxon>NPAAA clade</taxon>
        <taxon>Hologalegina</taxon>
        <taxon>IRL clade</taxon>
        <taxon>Trifolieae</taxon>
        <taxon>Trifolium</taxon>
    </lineage>
</organism>
<feature type="non-terminal residue" evidence="2">
    <location>
        <position position="377"/>
    </location>
</feature>
<evidence type="ECO:0000313" key="3">
    <source>
        <dbReference type="Proteomes" id="UP000242715"/>
    </source>
</evidence>